<dbReference type="AlphaFoldDB" id="A0A4R1C050"/>
<dbReference type="EMBL" id="SJZJ01000017">
    <property type="protein sequence ID" value="TCJ23367.1"/>
    <property type="molecule type" value="Genomic_DNA"/>
</dbReference>
<keyword evidence="2 4" id="KW-0697">Rotamase</keyword>
<organism evidence="8 9">
    <name type="scientific">Nocardioides jejuensis</name>
    <dbReference type="NCBI Taxonomy" id="2502782"/>
    <lineage>
        <taxon>Bacteria</taxon>
        <taxon>Bacillati</taxon>
        <taxon>Actinomycetota</taxon>
        <taxon>Actinomycetes</taxon>
        <taxon>Propionibacteriales</taxon>
        <taxon>Nocardioidaceae</taxon>
        <taxon>Nocardioides</taxon>
    </lineage>
</organism>
<dbReference type="InterPro" id="IPR046357">
    <property type="entry name" value="PPIase_dom_sf"/>
</dbReference>
<evidence type="ECO:0000256" key="1">
    <source>
        <dbReference type="ARBA" id="ARBA00000971"/>
    </source>
</evidence>
<evidence type="ECO:0000256" key="5">
    <source>
        <dbReference type="RuleBase" id="RU003915"/>
    </source>
</evidence>
<dbReference type="OrthoDB" id="25996at2"/>
<comment type="catalytic activity">
    <reaction evidence="1 4 5">
        <text>[protein]-peptidylproline (omega=180) = [protein]-peptidylproline (omega=0)</text>
        <dbReference type="Rhea" id="RHEA:16237"/>
        <dbReference type="Rhea" id="RHEA-COMP:10747"/>
        <dbReference type="Rhea" id="RHEA-COMP:10748"/>
        <dbReference type="ChEBI" id="CHEBI:83833"/>
        <dbReference type="ChEBI" id="CHEBI:83834"/>
        <dbReference type="EC" id="5.2.1.8"/>
    </reaction>
</comment>
<accession>A0A4R1C050</accession>
<evidence type="ECO:0000259" key="7">
    <source>
        <dbReference type="PROSITE" id="PS50059"/>
    </source>
</evidence>
<dbReference type="PROSITE" id="PS51257">
    <property type="entry name" value="PROKAR_LIPOPROTEIN"/>
    <property type="match status" value="1"/>
</dbReference>
<dbReference type="PANTHER" id="PTHR10516">
    <property type="entry name" value="PEPTIDYL-PROLYL CIS-TRANS ISOMERASE"/>
    <property type="match status" value="1"/>
</dbReference>
<evidence type="ECO:0000256" key="4">
    <source>
        <dbReference type="PROSITE-ProRule" id="PRU00277"/>
    </source>
</evidence>
<dbReference type="SUPFAM" id="SSF54534">
    <property type="entry name" value="FKBP-like"/>
    <property type="match status" value="2"/>
</dbReference>
<comment type="caution">
    <text evidence="8">The sequence shown here is derived from an EMBL/GenBank/DDBJ whole genome shotgun (WGS) entry which is preliminary data.</text>
</comment>
<dbReference type="InterPro" id="IPR050689">
    <property type="entry name" value="FKBP-type_PPIase"/>
</dbReference>
<dbReference type="EC" id="5.2.1.8" evidence="5"/>
<keyword evidence="9" id="KW-1185">Reference proteome</keyword>
<feature type="chain" id="PRO_5020374924" description="Peptidyl-prolyl cis-trans isomerase" evidence="6">
    <location>
        <begin position="20"/>
        <end position="305"/>
    </location>
</feature>
<feature type="domain" description="PPIase FKBP-type" evidence="7">
    <location>
        <begin position="215"/>
        <end position="305"/>
    </location>
</feature>
<gene>
    <name evidence="8" type="ORF">EPD65_10890</name>
</gene>
<keyword evidence="6" id="KW-0732">Signal</keyword>
<sequence>MRRLVVTSTVLALSTMGLAACGGTDSHDTGSVKVSGAFGSQPTVKYDGKVVRDKTEVKVLHKGTGDTIAEGDSLTLNMYLGNGYTGEKAISSYDKGQSPTPIDVNSSTLPALEKALKGQKVGARIEVIAAPKDAFGPNGGNPDLNIGNKDTTVWVLDVMSKVGVKDVDRSAVPKLFGKGGGVPAGFDFTASPKKPSTDLLRATLKPGTGDPIKAGQAVTVRYLGSVYGSSKVFDETFSKGKKPIPVTVGQGGVIKGWDLGLVGTKVGSRIELVIPSDLGYGAQGREPSIKPNEALVFVMDIVSAS</sequence>
<evidence type="ECO:0000256" key="2">
    <source>
        <dbReference type="ARBA" id="ARBA00023110"/>
    </source>
</evidence>
<dbReference type="PANTHER" id="PTHR10516:SF443">
    <property type="entry name" value="FK506-BINDING PROTEIN 59-RELATED"/>
    <property type="match status" value="1"/>
</dbReference>
<feature type="domain" description="PPIase FKBP-type" evidence="7">
    <location>
        <begin position="72"/>
        <end position="162"/>
    </location>
</feature>
<dbReference type="Gene3D" id="3.10.50.40">
    <property type="match status" value="2"/>
</dbReference>
<dbReference type="Proteomes" id="UP000295453">
    <property type="component" value="Unassembled WGS sequence"/>
</dbReference>
<dbReference type="InterPro" id="IPR001179">
    <property type="entry name" value="PPIase_FKBP_dom"/>
</dbReference>
<feature type="signal peptide" evidence="6">
    <location>
        <begin position="1"/>
        <end position="19"/>
    </location>
</feature>
<name>A0A4R1C050_9ACTN</name>
<comment type="similarity">
    <text evidence="5">Belongs to the FKBP-type PPIase family.</text>
</comment>
<evidence type="ECO:0000313" key="8">
    <source>
        <dbReference type="EMBL" id="TCJ23367.1"/>
    </source>
</evidence>
<dbReference type="Pfam" id="PF00254">
    <property type="entry name" value="FKBP_C"/>
    <property type="match status" value="2"/>
</dbReference>
<keyword evidence="3 4" id="KW-0413">Isomerase</keyword>
<dbReference type="RefSeq" id="WP_131584046.1">
    <property type="nucleotide sequence ID" value="NZ_SJZJ01000017.1"/>
</dbReference>
<evidence type="ECO:0000313" key="9">
    <source>
        <dbReference type="Proteomes" id="UP000295453"/>
    </source>
</evidence>
<proteinExistence type="inferred from homology"/>
<reference evidence="8 9" key="1">
    <citation type="submission" date="2019-03" db="EMBL/GenBank/DDBJ databases">
        <authorList>
            <person name="Kim M.K.M."/>
        </authorList>
    </citation>
    <scope>NUCLEOTIDE SEQUENCE [LARGE SCALE GENOMIC DNA]</scope>
    <source>
        <strain evidence="8 9">18JY15-6</strain>
    </source>
</reference>
<evidence type="ECO:0000256" key="3">
    <source>
        <dbReference type="ARBA" id="ARBA00023235"/>
    </source>
</evidence>
<dbReference type="PROSITE" id="PS50059">
    <property type="entry name" value="FKBP_PPIASE"/>
    <property type="match status" value="2"/>
</dbReference>
<dbReference type="GO" id="GO:0005737">
    <property type="term" value="C:cytoplasm"/>
    <property type="evidence" value="ECO:0007669"/>
    <property type="project" value="TreeGrafter"/>
</dbReference>
<dbReference type="GO" id="GO:0003755">
    <property type="term" value="F:peptidyl-prolyl cis-trans isomerase activity"/>
    <property type="evidence" value="ECO:0007669"/>
    <property type="project" value="UniProtKB-UniRule"/>
</dbReference>
<protein>
    <recommendedName>
        <fullName evidence="5">Peptidyl-prolyl cis-trans isomerase</fullName>
        <ecNumber evidence="5">5.2.1.8</ecNumber>
    </recommendedName>
</protein>
<evidence type="ECO:0000256" key="6">
    <source>
        <dbReference type="SAM" id="SignalP"/>
    </source>
</evidence>